<feature type="domain" description="NHR" evidence="2">
    <location>
        <begin position="1"/>
        <end position="165"/>
    </location>
</feature>
<comment type="caution">
    <text evidence="3">The sequence shown here is derived from an EMBL/GenBank/DDBJ whole genome shotgun (WGS) entry which is preliminary data.</text>
</comment>
<dbReference type="PANTHER" id="PTHR12429:SF14">
    <property type="entry name" value="NEURALIZED-LIKE PROTEIN 4"/>
    <property type="match status" value="1"/>
</dbReference>
<proteinExistence type="predicted"/>
<feature type="compositionally biased region" description="Polar residues" evidence="1">
    <location>
        <begin position="184"/>
        <end position="196"/>
    </location>
</feature>
<sequence length="518" mass="55009">MFHPRCGRCVHLANGNKTAFRSNPTQEFNRGLIFSLEPIKDNEVFEVTIDKKLNTWSGSIEIGVTVCNPDVIDIPITATDLRGGTWIMLGQGVLRDGRSLHEAYGCDLDKLVEGDRVGVMRTSQGDLKFFVNGDCQGVAAANLPQMLYAVVDMYGKCAQVTVTAPATPDSSELHSNTLDEDSISEVSSLRDSNILDSQLDPLPPLPSSATTTATTTTTTTITPTAATNTTVPATTTNIINNNDNTVSASAIPESTPAIAATTTTTTTTTATPPSAPPSFASSSALSNHVANISIANSLMSNSDSNLLHQERDSRDSGGGGGGGGNDVPFGASLRPPDACANSPLPDATLGPCGTLVKLSNGARTAERRRPLDEFNNGVVMSYRALRENELFEIRIDRLVDKWSGSIEVGITTHNPGLLDFPATMTNMRSGTTMMSGTGILTNGKGTHREYGEFNLDELKEGDRIGMMIKTGGELHYYINGLDQGIAATGVPPPVWAVVDLYGMTVKGRGPAKDKNKER</sequence>
<name>A0A5B7EJJ3_PORTR</name>
<feature type="compositionally biased region" description="Low complexity" evidence="1">
    <location>
        <begin position="207"/>
        <end position="282"/>
    </location>
</feature>
<accession>A0A5B7EJJ3</accession>
<protein>
    <submittedName>
        <fullName evidence="3">Neuralized-like protein 4</fullName>
    </submittedName>
</protein>
<dbReference type="CDD" id="cd12887">
    <property type="entry name" value="SPRY_NHR_like"/>
    <property type="match status" value="2"/>
</dbReference>
<evidence type="ECO:0000313" key="4">
    <source>
        <dbReference type="Proteomes" id="UP000324222"/>
    </source>
</evidence>
<dbReference type="OrthoDB" id="6345132at2759"/>
<dbReference type="SUPFAM" id="SSF49899">
    <property type="entry name" value="Concanavalin A-like lectins/glucanases"/>
    <property type="match status" value="1"/>
</dbReference>
<dbReference type="Gene3D" id="2.60.120.920">
    <property type="match status" value="2"/>
</dbReference>
<dbReference type="InterPro" id="IPR037962">
    <property type="entry name" value="Neuralized"/>
</dbReference>
<dbReference type="PANTHER" id="PTHR12429">
    <property type="entry name" value="NEURALIZED"/>
    <property type="match status" value="1"/>
</dbReference>
<feature type="region of interest" description="Disordered" evidence="1">
    <location>
        <begin position="308"/>
        <end position="352"/>
    </location>
</feature>
<dbReference type="InterPro" id="IPR013320">
    <property type="entry name" value="ConA-like_dom_sf"/>
</dbReference>
<feature type="compositionally biased region" description="Polar residues" evidence="1">
    <location>
        <begin position="165"/>
        <end position="176"/>
    </location>
</feature>
<dbReference type="GO" id="GO:0061630">
    <property type="term" value="F:ubiquitin protein ligase activity"/>
    <property type="evidence" value="ECO:0007669"/>
    <property type="project" value="TreeGrafter"/>
</dbReference>
<dbReference type="FunFam" id="2.60.120.920:FF:000001">
    <property type="entry name" value="neuralized-like protein 4 isoform X1"/>
    <property type="match status" value="2"/>
</dbReference>
<dbReference type="Proteomes" id="UP000324222">
    <property type="component" value="Unassembled WGS sequence"/>
</dbReference>
<dbReference type="InterPro" id="IPR006573">
    <property type="entry name" value="NHR_dom"/>
</dbReference>
<feature type="domain" description="NHR" evidence="2">
    <location>
        <begin position="345"/>
        <end position="512"/>
    </location>
</feature>
<evidence type="ECO:0000256" key="1">
    <source>
        <dbReference type="SAM" id="MobiDB-lite"/>
    </source>
</evidence>
<dbReference type="PROSITE" id="PS51065">
    <property type="entry name" value="NHR"/>
    <property type="match status" value="2"/>
</dbReference>
<feature type="region of interest" description="Disordered" evidence="1">
    <location>
        <begin position="165"/>
        <end position="282"/>
    </location>
</feature>
<reference evidence="3 4" key="1">
    <citation type="submission" date="2019-05" db="EMBL/GenBank/DDBJ databases">
        <title>Another draft genome of Portunus trituberculatus and its Hox gene families provides insights of decapod evolution.</title>
        <authorList>
            <person name="Jeong J.-H."/>
            <person name="Song I."/>
            <person name="Kim S."/>
            <person name="Choi T."/>
            <person name="Kim D."/>
            <person name="Ryu S."/>
            <person name="Kim W."/>
        </authorList>
    </citation>
    <scope>NUCLEOTIDE SEQUENCE [LARGE SCALE GENOMIC DNA]</scope>
    <source>
        <tissue evidence="3">Muscle</tissue>
    </source>
</reference>
<keyword evidence="4" id="KW-1185">Reference proteome</keyword>
<dbReference type="InterPro" id="IPR043136">
    <property type="entry name" value="B30.2/SPRY_sf"/>
</dbReference>
<feature type="compositionally biased region" description="Gly residues" evidence="1">
    <location>
        <begin position="316"/>
        <end position="325"/>
    </location>
</feature>
<organism evidence="3 4">
    <name type="scientific">Portunus trituberculatus</name>
    <name type="common">Swimming crab</name>
    <name type="synonym">Neptunus trituberculatus</name>
    <dbReference type="NCBI Taxonomy" id="210409"/>
    <lineage>
        <taxon>Eukaryota</taxon>
        <taxon>Metazoa</taxon>
        <taxon>Ecdysozoa</taxon>
        <taxon>Arthropoda</taxon>
        <taxon>Crustacea</taxon>
        <taxon>Multicrustacea</taxon>
        <taxon>Malacostraca</taxon>
        <taxon>Eumalacostraca</taxon>
        <taxon>Eucarida</taxon>
        <taxon>Decapoda</taxon>
        <taxon>Pleocyemata</taxon>
        <taxon>Brachyura</taxon>
        <taxon>Eubrachyura</taxon>
        <taxon>Portunoidea</taxon>
        <taxon>Portunidae</taxon>
        <taxon>Portuninae</taxon>
        <taxon>Portunus</taxon>
    </lineage>
</organism>
<dbReference type="SMART" id="SM00588">
    <property type="entry name" value="NEUZ"/>
    <property type="match status" value="2"/>
</dbReference>
<dbReference type="Pfam" id="PF07177">
    <property type="entry name" value="Neuralized"/>
    <property type="match status" value="2"/>
</dbReference>
<gene>
    <name evidence="3" type="primary">neurl4_1</name>
    <name evidence="3" type="ORF">E2C01_026019</name>
</gene>
<evidence type="ECO:0000259" key="2">
    <source>
        <dbReference type="PROSITE" id="PS51065"/>
    </source>
</evidence>
<dbReference type="EMBL" id="VSRR010002675">
    <property type="protein sequence ID" value="MPC32694.1"/>
    <property type="molecule type" value="Genomic_DNA"/>
</dbReference>
<dbReference type="AlphaFoldDB" id="A0A5B7EJJ3"/>
<evidence type="ECO:0000313" key="3">
    <source>
        <dbReference type="EMBL" id="MPC32694.1"/>
    </source>
</evidence>